<evidence type="ECO:0000313" key="3">
    <source>
        <dbReference type="EMBL" id="RSM02402.1"/>
    </source>
</evidence>
<feature type="transmembrane region" description="Helical" evidence="2">
    <location>
        <begin position="12"/>
        <end position="36"/>
    </location>
</feature>
<protein>
    <submittedName>
        <fullName evidence="3">Uncharacterized protein</fullName>
    </submittedName>
</protein>
<dbReference type="EMBL" id="NKCK01000076">
    <property type="protein sequence ID" value="RSM02402.1"/>
    <property type="molecule type" value="Genomic_DNA"/>
</dbReference>
<accession>A0A428TK65</accession>
<name>A0A428TK65_9HYPO</name>
<proteinExistence type="predicted"/>
<gene>
    <name evidence="3" type="ORF">CEP52_008043</name>
</gene>
<evidence type="ECO:0000313" key="4">
    <source>
        <dbReference type="Proteomes" id="UP000287144"/>
    </source>
</evidence>
<comment type="caution">
    <text evidence="3">The sequence shown here is derived from an EMBL/GenBank/DDBJ whole genome shotgun (WGS) entry which is preliminary data.</text>
</comment>
<keyword evidence="2" id="KW-0472">Membrane</keyword>
<dbReference type="Proteomes" id="UP000287144">
    <property type="component" value="Unassembled WGS sequence"/>
</dbReference>
<keyword evidence="2" id="KW-1133">Transmembrane helix</keyword>
<feature type="compositionally biased region" description="Polar residues" evidence="1">
    <location>
        <begin position="59"/>
        <end position="68"/>
    </location>
</feature>
<feature type="region of interest" description="Disordered" evidence="1">
    <location>
        <begin position="42"/>
        <end position="68"/>
    </location>
</feature>
<organism evidence="3 4">
    <name type="scientific">Fusarium oligoseptatum</name>
    <dbReference type="NCBI Taxonomy" id="2604345"/>
    <lineage>
        <taxon>Eukaryota</taxon>
        <taxon>Fungi</taxon>
        <taxon>Dikarya</taxon>
        <taxon>Ascomycota</taxon>
        <taxon>Pezizomycotina</taxon>
        <taxon>Sordariomycetes</taxon>
        <taxon>Hypocreomycetidae</taxon>
        <taxon>Hypocreales</taxon>
        <taxon>Nectriaceae</taxon>
        <taxon>Fusarium</taxon>
        <taxon>Fusarium solani species complex</taxon>
    </lineage>
</organism>
<reference evidence="3 4" key="1">
    <citation type="submission" date="2017-06" db="EMBL/GenBank/DDBJ databases">
        <title>Comparative genomic analysis of Ambrosia Fusariam Clade fungi.</title>
        <authorList>
            <person name="Stajich J.E."/>
            <person name="Carrillo J."/>
            <person name="Kijimoto T."/>
            <person name="Eskalen A."/>
            <person name="O'Donnell K."/>
            <person name="Kasson M."/>
        </authorList>
    </citation>
    <scope>NUCLEOTIDE SEQUENCE [LARGE SCALE GENOMIC DNA]</scope>
    <source>
        <strain evidence="3 4">NRRL62579</strain>
    </source>
</reference>
<keyword evidence="4" id="KW-1185">Reference proteome</keyword>
<keyword evidence="2" id="KW-0812">Transmembrane</keyword>
<evidence type="ECO:0000256" key="2">
    <source>
        <dbReference type="SAM" id="Phobius"/>
    </source>
</evidence>
<dbReference type="AlphaFoldDB" id="A0A428TK65"/>
<sequence length="68" mass="7469">MTLDPELCWTGRAGIAVVSYCVLYVILAVTLFPMYLSSVRHSSSKSLRDQRGISKHGRSSTTNGSYSL</sequence>
<evidence type="ECO:0000256" key="1">
    <source>
        <dbReference type="SAM" id="MobiDB-lite"/>
    </source>
</evidence>